<evidence type="ECO:0000313" key="5">
    <source>
        <dbReference type="Proteomes" id="UP000250136"/>
    </source>
</evidence>
<sequence length="180" mass="20311">MDDMISAAILLMVGVPFFGIYPTYLFRKGRLSPESLAVYLTFTAWVVMLAFGAILDSGFFVIGSFALMVAAVLLAIAFRKQMLRDAYSVEVPPDEPLRLRWLVMLNSSFWVWLAYRRGATLAAALDVLTTYLAVLGTISLLNHFLGGHFPLKSFAVLYAVIMVFQFRGSYRRLYEKTKKD</sequence>
<dbReference type="Proteomes" id="UP000051862">
    <property type="component" value="Unassembled WGS sequence"/>
</dbReference>
<dbReference type="EMBL" id="CP015105">
    <property type="protein sequence ID" value="ASJ12848.1"/>
    <property type="molecule type" value="Genomic_DNA"/>
</dbReference>
<dbReference type="EMBL" id="LIXN01000009">
    <property type="protein sequence ID" value="KQH82314.1"/>
    <property type="molecule type" value="Genomic_DNA"/>
</dbReference>
<name>A0A0Q2M320_9EURY</name>
<evidence type="ECO:0000256" key="1">
    <source>
        <dbReference type="SAM" id="Phobius"/>
    </source>
</evidence>
<evidence type="ECO:0000313" key="4">
    <source>
        <dbReference type="Proteomes" id="UP000051862"/>
    </source>
</evidence>
<dbReference type="AlphaFoldDB" id="A0A0Q2M320"/>
<keyword evidence="1" id="KW-0472">Membrane</keyword>
<feature type="transmembrane region" description="Helical" evidence="1">
    <location>
        <begin position="36"/>
        <end position="54"/>
    </location>
</feature>
<dbReference type="RefSeq" id="WP_055429545.1">
    <property type="nucleotide sequence ID" value="NZ_CP015105.1"/>
</dbReference>
<protein>
    <submittedName>
        <fullName evidence="3">Uncharacterized protein</fullName>
    </submittedName>
</protein>
<evidence type="ECO:0000313" key="3">
    <source>
        <dbReference type="EMBL" id="KQH82314.1"/>
    </source>
</evidence>
<reference evidence="2 5" key="2">
    <citation type="submission" date="2016-04" db="EMBL/GenBank/DDBJ databases">
        <title>Complete genome sequence of Thermococcus thioreducens type strain OGL-20P.</title>
        <authorList>
            <person name="Oger P.M."/>
        </authorList>
    </citation>
    <scope>NUCLEOTIDE SEQUENCE [LARGE SCALE GENOMIC DNA]</scope>
    <source>
        <strain evidence="2 5">OGL-20P</strain>
    </source>
</reference>
<keyword evidence="1" id="KW-1133">Transmembrane helix</keyword>
<feature type="transmembrane region" description="Helical" evidence="1">
    <location>
        <begin position="153"/>
        <end position="170"/>
    </location>
</feature>
<dbReference type="Proteomes" id="UP000250136">
    <property type="component" value="Chromosome"/>
</dbReference>
<dbReference type="PATRIC" id="fig|277988.4.peg.1448"/>
<dbReference type="KEGG" id="ttd:A3L14_08105"/>
<reference evidence="3 4" key="1">
    <citation type="submission" date="2015-08" db="EMBL/GenBank/DDBJ databases">
        <title>Thermococcus thioreducens DSM 14981 genome sequencing.</title>
        <authorList>
            <person name="Hong S.-J."/>
            <person name="Kim M.-C."/>
            <person name="Shin J.-H."/>
        </authorList>
    </citation>
    <scope>NUCLEOTIDE SEQUENCE [LARGE SCALE GENOMIC DNA]</scope>
    <source>
        <strain evidence="3 4">DSM 14981</strain>
    </source>
</reference>
<keyword evidence="1" id="KW-0812">Transmembrane</keyword>
<feature type="transmembrane region" description="Helical" evidence="1">
    <location>
        <begin position="60"/>
        <end position="78"/>
    </location>
</feature>
<organism evidence="3 4">
    <name type="scientific">Thermococcus thioreducens</name>
    <dbReference type="NCBI Taxonomy" id="277988"/>
    <lineage>
        <taxon>Archaea</taxon>
        <taxon>Methanobacteriati</taxon>
        <taxon>Methanobacteriota</taxon>
        <taxon>Thermococci</taxon>
        <taxon>Thermococcales</taxon>
        <taxon>Thermococcaceae</taxon>
        <taxon>Thermococcus</taxon>
    </lineage>
</organism>
<feature type="transmembrane region" description="Helical" evidence="1">
    <location>
        <begin position="6"/>
        <end position="24"/>
    </location>
</feature>
<feature type="transmembrane region" description="Helical" evidence="1">
    <location>
        <begin position="121"/>
        <end position="141"/>
    </location>
</feature>
<dbReference type="STRING" id="277988.SAMN05216170_0324"/>
<accession>A0A0Q2M320</accession>
<gene>
    <name evidence="2" type="ORF">A3L14_08105</name>
    <name evidence="3" type="ORF">AMR53_06865</name>
</gene>
<evidence type="ECO:0000313" key="2">
    <source>
        <dbReference type="EMBL" id="ASJ12848.1"/>
    </source>
</evidence>
<proteinExistence type="predicted"/>
<dbReference type="GeneID" id="33334379"/>
<keyword evidence="5" id="KW-1185">Reference proteome</keyword>